<reference evidence="1" key="1">
    <citation type="submission" date="2023-06" db="EMBL/GenBank/DDBJ databases">
        <title>Genome-scale phylogeny and comparative genomics of the fungal order Sordariales.</title>
        <authorList>
            <consortium name="Lawrence Berkeley National Laboratory"/>
            <person name="Hensen N."/>
            <person name="Bonometti L."/>
            <person name="Westerberg I."/>
            <person name="Brannstrom I.O."/>
            <person name="Guillou S."/>
            <person name="Cros-Aarteil S."/>
            <person name="Calhoun S."/>
            <person name="Haridas S."/>
            <person name="Kuo A."/>
            <person name="Mondo S."/>
            <person name="Pangilinan J."/>
            <person name="Riley R."/>
            <person name="Labutti K."/>
            <person name="Andreopoulos B."/>
            <person name="Lipzen A."/>
            <person name="Chen C."/>
            <person name="Yanf M."/>
            <person name="Daum C."/>
            <person name="Ng V."/>
            <person name="Clum A."/>
            <person name="Steindorff A."/>
            <person name="Ohm R."/>
            <person name="Martin F."/>
            <person name="Silar P."/>
            <person name="Natvig D."/>
            <person name="Lalanne C."/>
            <person name="Gautier V."/>
            <person name="Ament-Velasquez S.L."/>
            <person name="Kruys A."/>
            <person name="Hutchinson M.I."/>
            <person name="Powell A.J."/>
            <person name="Barry K."/>
            <person name="Miller A.N."/>
            <person name="Grigoriev I.V."/>
            <person name="Debuchy R."/>
            <person name="Gladieux P."/>
            <person name="Thoren M.H."/>
            <person name="Johannesson H."/>
        </authorList>
    </citation>
    <scope>NUCLEOTIDE SEQUENCE</scope>
    <source>
        <strain evidence="1">8032-3</strain>
    </source>
</reference>
<name>A0AAJ0BW48_9PEZI</name>
<gene>
    <name evidence="1" type="ORF">QBC33DRAFT_180896</name>
</gene>
<dbReference type="RefSeq" id="XP_060281290.1">
    <property type="nucleotide sequence ID" value="XM_060422444.1"/>
</dbReference>
<dbReference type="AlphaFoldDB" id="A0AAJ0BW48"/>
<organism evidence="1 2">
    <name type="scientific">Phialemonium atrogriseum</name>
    <dbReference type="NCBI Taxonomy" id="1093897"/>
    <lineage>
        <taxon>Eukaryota</taxon>
        <taxon>Fungi</taxon>
        <taxon>Dikarya</taxon>
        <taxon>Ascomycota</taxon>
        <taxon>Pezizomycotina</taxon>
        <taxon>Sordariomycetes</taxon>
        <taxon>Sordariomycetidae</taxon>
        <taxon>Cephalothecales</taxon>
        <taxon>Cephalothecaceae</taxon>
        <taxon>Phialemonium</taxon>
    </lineage>
</organism>
<dbReference type="GeneID" id="85305631"/>
<keyword evidence="2" id="KW-1185">Reference proteome</keyword>
<accession>A0AAJ0BW48</accession>
<dbReference type="EMBL" id="MU839017">
    <property type="protein sequence ID" value="KAK1765077.1"/>
    <property type="molecule type" value="Genomic_DNA"/>
</dbReference>
<protein>
    <submittedName>
        <fullName evidence="1">Uncharacterized protein</fullName>
    </submittedName>
</protein>
<proteinExistence type="predicted"/>
<comment type="caution">
    <text evidence="1">The sequence shown here is derived from an EMBL/GenBank/DDBJ whole genome shotgun (WGS) entry which is preliminary data.</text>
</comment>
<evidence type="ECO:0000313" key="2">
    <source>
        <dbReference type="Proteomes" id="UP001244011"/>
    </source>
</evidence>
<sequence>MLMRNIICQHTWNRDFDFSQDRWNSPPTDDPPFLWYRWTGKSLVAIQHALPAELQARLRAFPFTRQPTRRPPGRAPVQFDPVRRREIIRTKLRSNMRIINDDLKFLREHPEHAKCLRDSIEPRLWSKVGSVCDSQDGEE</sequence>
<dbReference type="Proteomes" id="UP001244011">
    <property type="component" value="Unassembled WGS sequence"/>
</dbReference>
<evidence type="ECO:0000313" key="1">
    <source>
        <dbReference type="EMBL" id="KAK1765077.1"/>
    </source>
</evidence>